<feature type="binding site" evidence="4">
    <location>
        <begin position="3"/>
        <end position="7"/>
    </location>
    <ligand>
        <name>ATP</name>
        <dbReference type="ChEBI" id="CHEBI:30616"/>
    </ligand>
</feature>
<feature type="binding site" evidence="4">
    <location>
        <position position="54"/>
    </location>
    <ligand>
        <name>substrate</name>
    </ligand>
</feature>
<comment type="catalytic activity">
    <reaction evidence="5">
        <text>(6S)-5-formyl-5,6,7,8-tetrahydrofolate + ATP = (6R)-5,10-methenyltetrahydrofolate + ADP + phosphate</text>
        <dbReference type="Rhea" id="RHEA:10488"/>
        <dbReference type="ChEBI" id="CHEBI:30616"/>
        <dbReference type="ChEBI" id="CHEBI:43474"/>
        <dbReference type="ChEBI" id="CHEBI:57455"/>
        <dbReference type="ChEBI" id="CHEBI:57457"/>
        <dbReference type="ChEBI" id="CHEBI:456216"/>
        <dbReference type="EC" id="6.3.3.2"/>
    </reaction>
</comment>
<evidence type="ECO:0000256" key="2">
    <source>
        <dbReference type="ARBA" id="ARBA00022741"/>
    </source>
</evidence>
<proteinExistence type="inferred from homology"/>
<dbReference type="GO" id="GO:0005524">
    <property type="term" value="F:ATP binding"/>
    <property type="evidence" value="ECO:0007669"/>
    <property type="project" value="UniProtKB-KW"/>
</dbReference>
<dbReference type="PIRSF" id="PIRSF006806">
    <property type="entry name" value="FTHF_cligase"/>
    <property type="match status" value="1"/>
</dbReference>
<organism evidence="6 7">
    <name type="scientific">Alistipes putredinis</name>
    <dbReference type="NCBI Taxonomy" id="28117"/>
    <lineage>
        <taxon>Bacteria</taxon>
        <taxon>Pseudomonadati</taxon>
        <taxon>Bacteroidota</taxon>
        <taxon>Bacteroidia</taxon>
        <taxon>Bacteroidales</taxon>
        <taxon>Rikenellaceae</taxon>
        <taxon>Alistipes</taxon>
    </lineage>
</organism>
<dbReference type="InterPro" id="IPR024185">
    <property type="entry name" value="FTHF_cligase-like_sf"/>
</dbReference>
<dbReference type="Proteomes" id="UP000187417">
    <property type="component" value="Unassembled WGS sequence"/>
</dbReference>
<dbReference type="InterPro" id="IPR002698">
    <property type="entry name" value="FTHF_cligase"/>
</dbReference>
<comment type="cofactor">
    <cofactor evidence="5">
        <name>Mg(2+)</name>
        <dbReference type="ChEBI" id="CHEBI:18420"/>
    </cofactor>
</comment>
<protein>
    <recommendedName>
        <fullName evidence="5">5-formyltetrahydrofolate cyclo-ligase</fullName>
        <ecNumber evidence="5">6.3.3.2</ecNumber>
    </recommendedName>
</protein>
<dbReference type="EC" id="6.3.3.2" evidence="5"/>
<feature type="binding site" evidence="4">
    <location>
        <begin position="128"/>
        <end position="136"/>
    </location>
    <ligand>
        <name>ATP</name>
        <dbReference type="ChEBI" id="CHEBI:30616"/>
    </ligand>
</feature>
<gene>
    <name evidence="6" type="ORF">BHV66_00590</name>
</gene>
<evidence type="ECO:0000256" key="1">
    <source>
        <dbReference type="ARBA" id="ARBA00010638"/>
    </source>
</evidence>
<dbReference type="GO" id="GO:0009396">
    <property type="term" value="P:folic acid-containing compound biosynthetic process"/>
    <property type="evidence" value="ECO:0007669"/>
    <property type="project" value="TreeGrafter"/>
</dbReference>
<dbReference type="InterPro" id="IPR037171">
    <property type="entry name" value="NagB/RpiA_transferase-like"/>
</dbReference>
<evidence type="ECO:0000256" key="5">
    <source>
        <dbReference type="RuleBase" id="RU361279"/>
    </source>
</evidence>
<evidence type="ECO:0000313" key="7">
    <source>
        <dbReference type="Proteomes" id="UP000187417"/>
    </source>
</evidence>
<dbReference type="GO" id="GO:0046872">
    <property type="term" value="F:metal ion binding"/>
    <property type="evidence" value="ECO:0007669"/>
    <property type="project" value="UniProtKB-KW"/>
</dbReference>
<dbReference type="Pfam" id="PF01812">
    <property type="entry name" value="5-FTHF_cyc-lig"/>
    <property type="match status" value="1"/>
</dbReference>
<comment type="caution">
    <text evidence="6">The sequence shown here is derived from an EMBL/GenBank/DDBJ whole genome shotgun (WGS) entry which is preliminary data.</text>
</comment>
<dbReference type="NCBIfam" id="TIGR02727">
    <property type="entry name" value="MTHFS_bact"/>
    <property type="match status" value="1"/>
</dbReference>
<keyword evidence="3 4" id="KW-0067">ATP-binding</keyword>
<dbReference type="STRING" id="28117.BHV66_00590"/>
<evidence type="ECO:0000256" key="4">
    <source>
        <dbReference type="PIRSR" id="PIRSR006806-1"/>
    </source>
</evidence>
<keyword evidence="6" id="KW-0436">Ligase</keyword>
<dbReference type="Gene3D" id="3.40.50.10420">
    <property type="entry name" value="NagB/RpiA/CoA transferase-like"/>
    <property type="match status" value="1"/>
</dbReference>
<keyword evidence="2 4" id="KW-0547">Nucleotide-binding</keyword>
<dbReference type="PANTHER" id="PTHR23407">
    <property type="entry name" value="ATPASE INHIBITOR/5-FORMYLTETRAHYDROFOLATE CYCLO-LIGASE"/>
    <property type="match status" value="1"/>
</dbReference>
<dbReference type="GO" id="GO:0030272">
    <property type="term" value="F:5-formyltetrahydrofolate cyclo-ligase activity"/>
    <property type="evidence" value="ECO:0007669"/>
    <property type="project" value="UniProtKB-EC"/>
</dbReference>
<dbReference type="PANTHER" id="PTHR23407:SF1">
    <property type="entry name" value="5-FORMYLTETRAHYDROFOLATE CYCLO-LIGASE"/>
    <property type="match status" value="1"/>
</dbReference>
<dbReference type="SUPFAM" id="SSF100950">
    <property type="entry name" value="NagB/RpiA/CoA transferase-like"/>
    <property type="match status" value="1"/>
</dbReference>
<dbReference type="EMBL" id="MNQH01000001">
    <property type="protein sequence ID" value="OKY96603.1"/>
    <property type="molecule type" value="Genomic_DNA"/>
</dbReference>
<accession>A0A1Q6FCJ8</accession>
<evidence type="ECO:0000313" key="6">
    <source>
        <dbReference type="EMBL" id="OKY96603.1"/>
    </source>
</evidence>
<dbReference type="GO" id="GO:0035999">
    <property type="term" value="P:tetrahydrofolate interconversion"/>
    <property type="evidence" value="ECO:0007669"/>
    <property type="project" value="TreeGrafter"/>
</dbReference>
<dbReference type="AlphaFoldDB" id="A0A1Q6FCJ8"/>
<sequence>MTKTEIRKQMKGLNTALSSEQREELSARIFNEAERLPAFARAKVVALFASLKDEPLTAPALERWSRSKRIVLPRVEGDIMRFYDYDPASMNDSGSFGISEPEATALCRPEEIDFIIVPGVAFTAAGMRLGRGKGFYDKYLSQPGFRAFKAGVCYPHQVVEELPADPFDVPVDHLCCGR</sequence>
<name>A0A1Q6FCJ8_9BACT</name>
<dbReference type="RefSeq" id="WP_004329818.1">
    <property type="nucleotide sequence ID" value="NZ_BAAFKT010000002.1"/>
</dbReference>
<keyword evidence="5" id="KW-0479">Metal-binding</keyword>
<comment type="similarity">
    <text evidence="1 5">Belongs to the 5-formyltetrahydrofolate cyclo-ligase family.</text>
</comment>
<keyword evidence="5" id="KW-0460">Magnesium</keyword>
<reference evidence="6 7" key="1">
    <citation type="journal article" date="2016" name="Nat. Biotechnol.">
        <title>Measurement of bacterial replication rates in microbial communities.</title>
        <authorList>
            <person name="Brown C.T."/>
            <person name="Olm M.R."/>
            <person name="Thomas B.C."/>
            <person name="Banfield J.F."/>
        </authorList>
    </citation>
    <scope>NUCLEOTIDE SEQUENCE [LARGE SCALE GENOMIC DNA]</scope>
    <source>
        <strain evidence="6">CAG:67_53_122</strain>
    </source>
</reference>
<evidence type="ECO:0000256" key="3">
    <source>
        <dbReference type="ARBA" id="ARBA00022840"/>
    </source>
</evidence>
<dbReference type="GeneID" id="73803941"/>